<dbReference type="PANTHER" id="PTHR24114">
    <property type="entry name" value="LEUCINE RICH REPEAT FAMILY PROTEIN"/>
    <property type="match status" value="1"/>
</dbReference>
<protein>
    <submittedName>
        <fullName evidence="3">Leucine-rich repeat-containing protein 74A</fullName>
    </submittedName>
</protein>
<feature type="compositionally biased region" description="Basic residues" evidence="2">
    <location>
        <begin position="662"/>
        <end position="682"/>
    </location>
</feature>
<proteinExistence type="predicted"/>
<dbReference type="Pfam" id="PF13516">
    <property type="entry name" value="LRR_6"/>
    <property type="match status" value="4"/>
</dbReference>
<sequence>MKAKNKNVSKEINKSTKTNNKSQIIQQSDLYEGPFSQYELREIFIAKCEDFKLKFDEKLYQKFLDRQKELSTSKVLRMESCGLGPAAANLIVDSVFRRPNMRVIYFSDNFLGDEGAYCFADLIYTSNSLISIDLSSNRMTDKGTSIIFTSLKTNKSVSFLSIGSKTSIGRNVIGPKTVKEISEMLKENKVISELNFSMTELNSINIVGFCPGLSQNKTLTHLNLSNNNIKSSGAISVLKSLCHSNIIELRMASNHITDDVSPYVSAFLAKNEHITLLDLSANELGYRFMASLAGPSAMTCTLKELILSRNPIGGRGISEFGTYLAQNQNLRILTVNGCMIDAKGFIEFCGDLQRNESLEVLHIQHNPLTDEGVIKFSHSIKHNKTLKEIDLELVEMTDPASYQLFPALLDTNIEIVSVRNNLIHDGAFIQKAIQNNQKLMKLDIDYNDISYSLTKEISKIIQANNKRWKDNEKQRIKFELNHITSSDIELQEVRKEIKSLKDEINALKLEKNELEEYFKTSDDKRIKRINELEERNNFLAKEVSVLMDDCRNQKSEMNLKRSQVESDISQLSERLAREIETLKTEFKSVEISDGRLNRFGSQKVAEEEKLNKSYKDAKLRYLDMKSNLITAWQLAREAKEINQIDNDKITNDQEKKDEKLVSKGKGKISKSKSGKISKKKTKAKIDQLDPNAPVDPKKQFDDSSNKTDDVLFTIPGNKVKV</sequence>
<dbReference type="PROSITE" id="PS51450">
    <property type="entry name" value="LRR"/>
    <property type="match status" value="1"/>
</dbReference>
<dbReference type="SUPFAM" id="SSF52047">
    <property type="entry name" value="RNI-like"/>
    <property type="match status" value="1"/>
</dbReference>
<feature type="compositionally biased region" description="Basic and acidic residues" evidence="2">
    <location>
        <begin position="695"/>
        <end position="709"/>
    </location>
</feature>
<reference evidence="3 4" key="1">
    <citation type="submission" date="2024-04" db="EMBL/GenBank/DDBJ databases">
        <title>Tritrichomonas musculus Genome.</title>
        <authorList>
            <person name="Alves-Ferreira E."/>
            <person name="Grigg M."/>
            <person name="Lorenzi H."/>
            <person name="Galac M."/>
        </authorList>
    </citation>
    <scope>NUCLEOTIDE SEQUENCE [LARGE SCALE GENOMIC DNA]</scope>
    <source>
        <strain evidence="3 4">EAF2021</strain>
    </source>
</reference>
<evidence type="ECO:0000313" key="3">
    <source>
        <dbReference type="EMBL" id="KAK8900580.1"/>
    </source>
</evidence>
<dbReference type="EMBL" id="JAPFFF010000001">
    <property type="protein sequence ID" value="KAK8900580.1"/>
    <property type="molecule type" value="Genomic_DNA"/>
</dbReference>
<dbReference type="SMART" id="SM00368">
    <property type="entry name" value="LRR_RI"/>
    <property type="match status" value="7"/>
</dbReference>
<dbReference type="Gene3D" id="3.80.10.10">
    <property type="entry name" value="Ribonuclease Inhibitor"/>
    <property type="match status" value="3"/>
</dbReference>
<dbReference type="InterPro" id="IPR052394">
    <property type="entry name" value="LRR-containing"/>
</dbReference>
<gene>
    <name evidence="3" type="ORF">M9Y10_002909</name>
</gene>
<dbReference type="InterPro" id="IPR032675">
    <property type="entry name" value="LRR_dom_sf"/>
</dbReference>
<dbReference type="Proteomes" id="UP001470230">
    <property type="component" value="Unassembled WGS sequence"/>
</dbReference>
<feature type="region of interest" description="Disordered" evidence="2">
    <location>
        <begin position="1"/>
        <end position="20"/>
    </location>
</feature>
<dbReference type="PANTHER" id="PTHR24114:SF2">
    <property type="entry name" value="F-BOX DOMAIN-CONTAINING PROTEIN-RELATED"/>
    <property type="match status" value="1"/>
</dbReference>
<comment type="caution">
    <text evidence="3">The sequence shown here is derived from an EMBL/GenBank/DDBJ whole genome shotgun (WGS) entry which is preliminary data.</text>
</comment>
<evidence type="ECO:0000256" key="2">
    <source>
        <dbReference type="SAM" id="MobiDB-lite"/>
    </source>
</evidence>
<feature type="coiled-coil region" evidence="1">
    <location>
        <begin position="483"/>
        <end position="592"/>
    </location>
</feature>
<keyword evidence="1" id="KW-0175">Coiled coil</keyword>
<evidence type="ECO:0000313" key="4">
    <source>
        <dbReference type="Proteomes" id="UP001470230"/>
    </source>
</evidence>
<evidence type="ECO:0000256" key="1">
    <source>
        <dbReference type="SAM" id="Coils"/>
    </source>
</evidence>
<dbReference type="InterPro" id="IPR001611">
    <property type="entry name" value="Leu-rich_rpt"/>
</dbReference>
<keyword evidence="4" id="KW-1185">Reference proteome</keyword>
<feature type="region of interest" description="Disordered" evidence="2">
    <location>
        <begin position="655"/>
        <end position="721"/>
    </location>
</feature>
<name>A0ABR2LB45_9EUKA</name>
<organism evidence="3 4">
    <name type="scientific">Tritrichomonas musculus</name>
    <dbReference type="NCBI Taxonomy" id="1915356"/>
    <lineage>
        <taxon>Eukaryota</taxon>
        <taxon>Metamonada</taxon>
        <taxon>Parabasalia</taxon>
        <taxon>Tritrichomonadida</taxon>
        <taxon>Tritrichomonadidae</taxon>
        <taxon>Tritrichomonas</taxon>
    </lineage>
</organism>
<accession>A0ABR2LB45</accession>